<evidence type="ECO:0000256" key="5">
    <source>
        <dbReference type="ARBA" id="ARBA00022842"/>
    </source>
</evidence>
<evidence type="ECO:0000259" key="10">
    <source>
        <dbReference type="PROSITE" id="PS50878"/>
    </source>
</evidence>
<keyword evidence="2" id="KW-0808">Transferase</keyword>
<dbReference type="PANTHER" id="PTHR34047">
    <property type="entry name" value="NUCLEAR INTRON MATURASE 1, MITOCHONDRIAL-RELATED"/>
    <property type="match status" value="1"/>
</dbReference>
<dbReference type="Pfam" id="PF00078">
    <property type="entry name" value="RVT_1"/>
    <property type="match status" value="1"/>
</dbReference>
<accession>A0A379ACX1</accession>
<dbReference type="GO" id="GO:0003964">
    <property type="term" value="F:RNA-directed DNA polymerase activity"/>
    <property type="evidence" value="ECO:0007669"/>
    <property type="project" value="UniProtKB-KW"/>
</dbReference>
<dbReference type="InterPro" id="IPR000123">
    <property type="entry name" value="Reverse_transcriptase_msDNA"/>
</dbReference>
<comment type="catalytic activity">
    <reaction evidence="9">
        <text>DNA(n) + a 2'-deoxyribonucleoside 5'-triphosphate = DNA(n+1) + diphosphate</text>
        <dbReference type="Rhea" id="RHEA:22508"/>
        <dbReference type="Rhea" id="RHEA-COMP:17339"/>
        <dbReference type="Rhea" id="RHEA-COMP:17340"/>
        <dbReference type="ChEBI" id="CHEBI:33019"/>
        <dbReference type="ChEBI" id="CHEBI:61560"/>
        <dbReference type="ChEBI" id="CHEBI:173112"/>
        <dbReference type="EC" id="2.7.7.49"/>
    </reaction>
</comment>
<dbReference type="PROSITE" id="PS50878">
    <property type="entry name" value="RT_POL"/>
    <property type="match status" value="1"/>
</dbReference>
<evidence type="ECO:0000256" key="8">
    <source>
        <dbReference type="ARBA" id="ARBA00034120"/>
    </source>
</evidence>
<keyword evidence="12" id="KW-1185">Reference proteome</keyword>
<dbReference type="NCBIfam" id="NF038233">
    <property type="entry name" value="retron_St85_RT"/>
    <property type="match status" value="1"/>
</dbReference>
<keyword evidence="5" id="KW-0460">Magnesium</keyword>
<organism evidence="11 12">
    <name type="scientific">Enterobacter agglomerans</name>
    <name type="common">Erwinia herbicola</name>
    <name type="synonym">Pantoea agglomerans</name>
    <dbReference type="NCBI Taxonomy" id="549"/>
    <lineage>
        <taxon>Bacteria</taxon>
        <taxon>Pseudomonadati</taxon>
        <taxon>Pseudomonadota</taxon>
        <taxon>Gammaproteobacteria</taxon>
        <taxon>Enterobacterales</taxon>
        <taxon>Erwiniaceae</taxon>
        <taxon>Pantoea</taxon>
        <taxon>Pantoea agglomerans group</taxon>
    </lineage>
</organism>
<name>A0A379ACX1_ENTAG</name>
<keyword evidence="7" id="KW-0051">Antiviral defense</keyword>
<evidence type="ECO:0000256" key="3">
    <source>
        <dbReference type="ARBA" id="ARBA00022695"/>
    </source>
</evidence>
<sequence>MLIEHLSDSLILTENFICELADTASKNYNKFSVPKKNGGTRVVYQPHKELKLLQRVIHDDFLVKMPVHPASTAYLKGASVKNNAEKHKNNKYLLRLDFVDFFKSITHNDILSFMMENKIHPDWNEYDKEIFLKLVCYNGRLTMGAVTSPMLSNLICNKLDRIIDSICSQQNITYTRYADDIYLSTNTAGILGSMPQRIINVLRLLEYPKHLIINSSKTKHSSKKSRMMVTGLTITNTGNISIGRDKKREIRSLVYKWDQLTIEKKKYLQGYLSYCVSVEPLFINSLCEKIQC</sequence>
<dbReference type="AlphaFoldDB" id="A0A379ACX1"/>
<keyword evidence="4" id="KW-0479">Metal-binding</keyword>
<proteinExistence type="inferred from homology"/>
<evidence type="ECO:0000256" key="4">
    <source>
        <dbReference type="ARBA" id="ARBA00022723"/>
    </source>
</evidence>
<dbReference type="GO" id="GO:0046872">
    <property type="term" value="F:metal ion binding"/>
    <property type="evidence" value="ECO:0007669"/>
    <property type="project" value="UniProtKB-KW"/>
</dbReference>
<comment type="similarity">
    <text evidence="8">Belongs to the bacterial reverse transcriptase family.</text>
</comment>
<evidence type="ECO:0000256" key="6">
    <source>
        <dbReference type="ARBA" id="ARBA00022918"/>
    </source>
</evidence>
<dbReference type="InterPro" id="IPR000477">
    <property type="entry name" value="RT_dom"/>
</dbReference>
<evidence type="ECO:0000313" key="11">
    <source>
        <dbReference type="EMBL" id="SUB15438.1"/>
    </source>
</evidence>
<dbReference type="EC" id="2.7.7.49" evidence="1"/>
<evidence type="ECO:0000313" key="12">
    <source>
        <dbReference type="Proteomes" id="UP000254640"/>
    </source>
</evidence>
<keyword evidence="6 11" id="KW-0695">RNA-directed DNA polymerase</keyword>
<reference evidence="11 12" key="1">
    <citation type="submission" date="2018-06" db="EMBL/GenBank/DDBJ databases">
        <authorList>
            <consortium name="Pathogen Informatics"/>
            <person name="Doyle S."/>
        </authorList>
    </citation>
    <scope>NUCLEOTIDE SEQUENCE [LARGE SCALE GENOMIC DNA]</scope>
    <source>
        <strain evidence="11 12">NCTC9381</strain>
    </source>
</reference>
<dbReference type="InterPro" id="IPR051083">
    <property type="entry name" value="GrpII_Intron_Splice-Mob/Def"/>
</dbReference>
<feature type="domain" description="Reverse transcriptase" evidence="10">
    <location>
        <begin position="14"/>
        <end position="234"/>
    </location>
</feature>
<dbReference type="GO" id="GO:0003723">
    <property type="term" value="F:RNA binding"/>
    <property type="evidence" value="ECO:0007669"/>
    <property type="project" value="InterPro"/>
</dbReference>
<dbReference type="CDD" id="cd03487">
    <property type="entry name" value="RT_Bac_retron_II"/>
    <property type="match status" value="1"/>
</dbReference>
<dbReference type="InterPro" id="IPR043502">
    <property type="entry name" value="DNA/RNA_pol_sf"/>
</dbReference>
<dbReference type="GO" id="GO:0051607">
    <property type="term" value="P:defense response to virus"/>
    <property type="evidence" value="ECO:0007669"/>
    <property type="project" value="UniProtKB-KW"/>
</dbReference>
<dbReference type="EMBL" id="UGSO01000001">
    <property type="protein sequence ID" value="SUB15438.1"/>
    <property type="molecule type" value="Genomic_DNA"/>
</dbReference>
<gene>
    <name evidence="11" type="ORF">NCTC9381_01321</name>
</gene>
<dbReference type="SUPFAM" id="SSF56672">
    <property type="entry name" value="DNA/RNA polymerases"/>
    <property type="match status" value="1"/>
</dbReference>
<dbReference type="Proteomes" id="UP000254640">
    <property type="component" value="Unassembled WGS sequence"/>
</dbReference>
<dbReference type="PANTHER" id="PTHR34047:SF7">
    <property type="entry name" value="RNA-DIRECTED DNA POLYMERASE"/>
    <property type="match status" value="1"/>
</dbReference>
<keyword evidence="3" id="KW-0548">Nucleotidyltransferase</keyword>
<protein>
    <recommendedName>
        <fullName evidence="1">RNA-directed DNA polymerase</fullName>
        <ecNumber evidence="1">2.7.7.49</ecNumber>
    </recommendedName>
</protein>
<evidence type="ECO:0000256" key="7">
    <source>
        <dbReference type="ARBA" id="ARBA00023118"/>
    </source>
</evidence>
<evidence type="ECO:0000256" key="2">
    <source>
        <dbReference type="ARBA" id="ARBA00022679"/>
    </source>
</evidence>
<evidence type="ECO:0000256" key="1">
    <source>
        <dbReference type="ARBA" id="ARBA00012493"/>
    </source>
</evidence>
<evidence type="ECO:0000256" key="9">
    <source>
        <dbReference type="ARBA" id="ARBA00048173"/>
    </source>
</evidence>
<dbReference type="PRINTS" id="PR00866">
    <property type="entry name" value="RNADNAPOLMS"/>
</dbReference>